<dbReference type="Pfam" id="PF01471">
    <property type="entry name" value="PG_binding_1"/>
    <property type="match status" value="1"/>
</dbReference>
<dbReference type="InterPro" id="IPR036365">
    <property type="entry name" value="PGBD-like_sf"/>
</dbReference>
<organism evidence="5 6">
    <name type="scientific">Candidatus Sungiibacteriota bacterium</name>
    <dbReference type="NCBI Taxonomy" id="2750080"/>
    <lineage>
        <taxon>Bacteria</taxon>
        <taxon>Candidatus Sungiibacteriota</taxon>
    </lineage>
</organism>
<evidence type="ECO:0000256" key="1">
    <source>
        <dbReference type="SAM" id="MobiDB-lite"/>
    </source>
</evidence>
<dbReference type="InterPro" id="IPR002477">
    <property type="entry name" value="Peptidoglycan-bd-like"/>
</dbReference>
<dbReference type="InterPro" id="IPR036366">
    <property type="entry name" value="PGBDSf"/>
</dbReference>
<reference evidence="5" key="1">
    <citation type="submission" date="2020-07" db="EMBL/GenBank/DDBJ databases">
        <title>Huge and variable diversity of episymbiotic CPR bacteria and DPANN archaea in groundwater ecosystems.</title>
        <authorList>
            <person name="He C.Y."/>
            <person name="Keren R."/>
            <person name="Whittaker M."/>
            <person name="Farag I.F."/>
            <person name="Doudna J."/>
            <person name="Cate J.H.D."/>
            <person name="Banfield J.F."/>
        </authorList>
    </citation>
    <scope>NUCLEOTIDE SEQUENCE</scope>
    <source>
        <strain evidence="4">NC_groundwater_191_Ag_S-0.1um_45_8</strain>
        <strain evidence="5">NC_groundwater_418_Ag_B-0.1um_45_10</strain>
    </source>
</reference>
<dbReference type="EMBL" id="JACOYY010000059">
    <property type="protein sequence ID" value="MBI2052422.1"/>
    <property type="molecule type" value="Genomic_DNA"/>
</dbReference>
<evidence type="ECO:0000259" key="3">
    <source>
        <dbReference type="Pfam" id="PF01471"/>
    </source>
</evidence>
<sequence>MKKYLVFSLVFLTPLFALAESFDRDLQFGMQNNSDVTKLQELLTDEGLYFGPISGNFFSLTQKAVKNFQTREGIKPASGYFGLKTRTRVNAIFSVSVSASKDQVSIKNVVSPVSIVSTMPVKIEDNKSDAVILIMDQIAQLQKQIDSLLKKTTPTSPAQTATISSQTPVVAQIIEEPVKQKSTLSSIDQSSSVNVSATPVQLSPAIPSSSQSTSVQATGEPTSSATISTQTSGGLFRAIGSNGEESYGMGGTLQSH</sequence>
<feature type="compositionally biased region" description="Polar residues" evidence="1">
    <location>
        <begin position="219"/>
        <end position="233"/>
    </location>
</feature>
<evidence type="ECO:0000313" key="6">
    <source>
        <dbReference type="Proteomes" id="UP000709672"/>
    </source>
</evidence>
<dbReference type="EMBL" id="JACPHQ010000024">
    <property type="protein sequence ID" value="MBI2465993.1"/>
    <property type="molecule type" value="Genomic_DNA"/>
</dbReference>
<evidence type="ECO:0000256" key="2">
    <source>
        <dbReference type="SAM" id="SignalP"/>
    </source>
</evidence>
<gene>
    <name evidence="4" type="ORF">HYT38_01960</name>
    <name evidence="5" type="ORF">HYV66_02050</name>
</gene>
<feature type="domain" description="Peptidoglycan binding-like" evidence="3">
    <location>
        <begin position="33"/>
        <end position="87"/>
    </location>
</feature>
<feature type="signal peptide" evidence="2">
    <location>
        <begin position="1"/>
        <end position="19"/>
    </location>
</feature>
<evidence type="ECO:0000313" key="4">
    <source>
        <dbReference type="EMBL" id="MBI2052422.1"/>
    </source>
</evidence>
<dbReference type="AlphaFoldDB" id="A0A931YDP8"/>
<feature type="chain" id="PRO_5036661077" evidence="2">
    <location>
        <begin position="20"/>
        <end position="256"/>
    </location>
</feature>
<dbReference type="Gene3D" id="1.10.101.10">
    <property type="entry name" value="PGBD-like superfamily/PGBD"/>
    <property type="match status" value="1"/>
</dbReference>
<keyword evidence="2" id="KW-0732">Signal</keyword>
<protein>
    <submittedName>
        <fullName evidence="5">Peptidoglycan-binding protein</fullName>
    </submittedName>
</protein>
<comment type="caution">
    <text evidence="5">The sequence shown here is derived from an EMBL/GenBank/DDBJ whole genome shotgun (WGS) entry which is preliminary data.</text>
</comment>
<proteinExistence type="predicted"/>
<name>A0A931YDP8_9BACT</name>
<feature type="region of interest" description="Disordered" evidence="1">
    <location>
        <begin position="202"/>
        <end position="256"/>
    </location>
</feature>
<dbReference type="SUPFAM" id="SSF47090">
    <property type="entry name" value="PGBD-like"/>
    <property type="match status" value="1"/>
</dbReference>
<feature type="compositionally biased region" description="Low complexity" evidence="1">
    <location>
        <begin position="203"/>
        <end position="218"/>
    </location>
</feature>
<evidence type="ECO:0000313" key="5">
    <source>
        <dbReference type="EMBL" id="MBI2465993.1"/>
    </source>
</evidence>
<dbReference type="Proteomes" id="UP000786662">
    <property type="component" value="Unassembled WGS sequence"/>
</dbReference>
<dbReference type="Proteomes" id="UP000709672">
    <property type="component" value="Unassembled WGS sequence"/>
</dbReference>
<accession>A0A931YDP8</accession>